<dbReference type="AlphaFoldDB" id="A0A5M6IA37"/>
<name>A0A5M6IA37_9PROT</name>
<dbReference type="InterPro" id="IPR018223">
    <property type="entry name" value="Arginosuc_synth_CS"/>
</dbReference>
<dbReference type="HAMAP" id="MF_00005">
    <property type="entry name" value="Arg_succ_synth_type1"/>
    <property type="match status" value="1"/>
</dbReference>
<dbReference type="GO" id="GO:0000053">
    <property type="term" value="P:argininosuccinate metabolic process"/>
    <property type="evidence" value="ECO:0007669"/>
    <property type="project" value="TreeGrafter"/>
</dbReference>
<evidence type="ECO:0000256" key="2">
    <source>
        <dbReference type="ARBA" id="ARBA00011881"/>
    </source>
</evidence>
<feature type="binding site" evidence="9">
    <location>
        <position position="94"/>
    </location>
    <ligand>
        <name>L-citrulline</name>
        <dbReference type="ChEBI" id="CHEBI:57743"/>
    </ligand>
</feature>
<dbReference type="GO" id="GO:0004055">
    <property type="term" value="F:argininosuccinate synthase activity"/>
    <property type="evidence" value="ECO:0007669"/>
    <property type="project" value="UniProtKB-UniRule"/>
</dbReference>
<dbReference type="PROSITE" id="PS00564">
    <property type="entry name" value="ARGININOSUCCIN_SYN_1"/>
    <property type="match status" value="1"/>
</dbReference>
<evidence type="ECO:0000256" key="1">
    <source>
        <dbReference type="ARBA" id="ARBA00004967"/>
    </source>
</evidence>
<feature type="binding site" evidence="9">
    <location>
        <begin position="16"/>
        <end position="24"/>
    </location>
    <ligand>
        <name>ATP</name>
        <dbReference type="ChEBI" id="CHEBI:30616"/>
    </ligand>
</feature>
<reference evidence="12 13" key="1">
    <citation type="submission" date="2019-09" db="EMBL/GenBank/DDBJ databases">
        <title>Genome sequence of Roseospira marina, one of the more divergent members of the non-sulfur purple photosynthetic bacterial family, the Rhodospirillaceae.</title>
        <authorList>
            <person name="Meyer T."/>
            <person name="Kyndt J."/>
        </authorList>
    </citation>
    <scope>NUCLEOTIDE SEQUENCE [LARGE SCALE GENOMIC DNA]</scope>
    <source>
        <strain evidence="12 13">DSM 15113</strain>
    </source>
</reference>
<accession>A0A5M6IA37</accession>
<dbReference type="InterPro" id="IPR001518">
    <property type="entry name" value="Arginosuc_synth"/>
</dbReference>
<organism evidence="12 13">
    <name type="scientific">Roseospira marina</name>
    <dbReference type="NCBI Taxonomy" id="140057"/>
    <lineage>
        <taxon>Bacteria</taxon>
        <taxon>Pseudomonadati</taxon>
        <taxon>Pseudomonadota</taxon>
        <taxon>Alphaproteobacteria</taxon>
        <taxon>Rhodospirillales</taxon>
        <taxon>Rhodospirillaceae</taxon>
        <taxon>Roseospira</taxon>
    </lineage>
</organism>
<gene>
    <name evidence="9" type="primary">argG</name>
    <name evidence="12" type="ORF">F1188_12700</name>
</gene>
<evidence type="ECO:0000256" key="3">
    <source>
        <dbReference type="ARBA" id="ARBA00012286"/>
    </source>
</evidence>
<protein>
    <recommendedName>
        <fullName evidence="3 9">Argininosuccinate synthase</fullName>
        <ecNumber evidence="3 9">6.3.4.5</ecNumber>
    </recommendedName>
    <alternativeName>
        <fullName evidence="9">Citrulline--aspartate ligase</fullName>
    </alternativeName>
</protein>
<evidence type="ECO:0000256" key="5">
    <source>
        <dbReference type="ARBA" id="ARBA00022598"/>
    </source>
</evidence>
<comment type="catalytic activity">
    <reaction evidence="9">
        <text>L-citrulline + L-aspartate + ATP = 2-(N(omega)-L-arginino)succinate + AMP + diphosphate + H(+)</text>
        <dbReference type="Rhea" id="RHEA:10932"/>
        <dbReference type="ChEBI" id="CHEBI:15378"/>
        <dbReference type="ChEBI" id="CHEBI:29991"/>
        <dbReference type="ChEBI" id="CHEBI:30616"/>
        <dbReference type="ChEBI" id="CHEBI:33019"/>
        <dbReference type="ChEBI" id="CHEBI:57472"/>
        <dbReference type="ChEBI" id="CHEBI:57743"/>
        <dbReference type="ChEBI" id="CHEBI:456215"/>
        <dbReference type="EC" id="6.3.4.5"/>
    </reaction>
</comment>
<dbReference type="Proteomes" id="UP000324065">
    <property type="component" value="Unassembled WGS sequence"/>
</dbReference>
<dbReference type="Gene3D" id="3.40.50.620">
    <property type="entry name" value="HUPs"/>
    <property type="match status" value="1"/>
</dbReference>
<dbReference type="InterPro" id="IPR023434">
    <property type="entry name" value="Arginosuc_synth_type_1_subfam"/>
</dbReference>
<feature type="binding site" evidence="9">
    <location>
        <position position="270"/>
    </location>
    <ligand>
        <name>L-citrulline</name>
        <dbReference type="ChEBI" id="CHEBI:57743"/>
    </ligand>
</feature>
<dbReference type="InterPro" id="IPR024074">
    <property type="entry name" value="AS_cat/multimer_dom_body"/>
</dbReference>
<dbReference type="GO" id="GO:0000050">
    <property type="term" value="P:urea cycle"/>
    <property type="evidence" value="ECO:0007669"/>
    <property type="project" value="TreeGrafter"/>
</dbReference>
<evidence type="ECO:0000313" key="12">
    <source>
        <dbReference type="EMBL" id="KAA5605134.1"/>
    </source>
</evidence>
<dbReference type="SUPFAM" id="SSF52402">
    <property type="entry name" value="Adenine nucleotide alpha hydrolases-like"/>
    <property type="match status" value="1"/>
</dbReference>
<dbReference type="PANTHER" id="PTHR11587:SF2">
    <property type="entry name" value="ARGININOSUCCINATE SYNTHASE"/>
    <property type="match status" value="1"/>
</dbReference>
<evidence type="ECO:0000259" key="11">
    <source>
        <dbReference type="Pfam" id="PF20979"/>
    </source>
</evidence>
<dbReference type="InterPro" id="IPR014729">
    <property type="entry name" value="Rossmann-like_a/b/a_fold"/>
</dbReference>
<dbReference type="FunFam" id="3.90.1260.10:FF:000007">
    <property type="entry name" value="Argininosuccinate synthase"/>
    <property type="match status" value="1"/>
</dbReference>
<keyword evidence="5 9" id="KW-0436">Ligase</keyword>
<feature type="binding site" evidence="9">
    <location>
        <position position="134"/>
    </location>
    <ligand>
        <name>L-citrulline</name>
        <dbReference type="ChEBI" id="CHEBI:57743"/>
    </ligand>
</feature>
<comment type="pathway">
    <text evidence="1 9">Amino-acid biosynthesis; L-arginine biosynthesis; L-arginine from L-ornithine and carbamoyl phosphate: step 2/3.</text>
</comment>
<evidence type="ECO:0000256" key="9">
    <source>
        <dbReference type="HAMAP-Rule" id="MF_00005"/>
    </source>
</evidence>
<feature type="domain" description="Arginosuccinate synthase C-terminal" evidence="11">
    <location>
        <begin position="184"/>
        <end position="400"/>
    </location>
</feature>
<evidence type="ECO:0000256" key="6">
    <source>
        <dbReference type="ARBA" id="ARBA00022605"/>
    </source>
</evidence>
<dbReference type="EMBL" id="VWPJ01000011">
    <property type="protein sequence ID" value="KAA5605134.1"/>
    <property type="molecule type" value="Genomic_DNA"/>
</dbReference>
<evidence type="ECO:0000256" key="7">
    <source>
        <dbReference type="ARBA" id="ARBA00022741"/>
    </source>
</evidence>
<dbReference type="NCBIfam" id="NF001770">
    <property type="entry name" value="PRK00509.1"/>
    <property type="match status" value="1"/>
</dbReference>
<comment type="caution">
    <text evidence="12">The sequence shown here is derived from an EMBL/GenBank/DDBJ whole genome shotgun (WGS) entry which is preliminary data.</text>
</comment>
<sequence length="406" mass="45255">MNKGIGKGDVKKVVLAYSGGLDTSIILRWLQDTYGCEVVTFTADIGQGEEVEPARKKAEMMGIKEIYIEDLTEEFVRDFVFPMFRANTLYEGVYLLGTSIARPLIAKRLIEIAEETGADAISHGATGKGNDQVRFELTAYALKPDVKVIAPWREWDLNSRASLIAYAEAHQIPVPKDKRGESPYSMDANLLHISYEGKALEDPWTEPDEDMFRLSVAPEAAPDTPEYVEIEFEKGDAVAINGERLTPGALLRRLNALGGKHGCGRVDLVENRFVGMKSRGVYETPGGTLLLAAHRAVESITLDREAMHLRDELMPRYATLIYNGFWFAPEREALQALIDKTQERVTGTARLKLYKGNVIVVGRKAPVSLYSMDHVTFEADEVYDQHDAEGFIKLNALRLRLGRMAG</sequence>
<dbReference type="OrthoDB" id="9801641at2"/>
<keyword evidence="6 9" id="KW-0028">Amino-acid biosynthesis</keyword>
<feature type="binding site" evidence="9">
    <location>
        <position position="282"/>
    </location>
    <ligand>
        <name>L-citrulline</name>
        <dbReference type="ChEBI" id="CHEBI:57743"/>
    </ligand>
</feature>
<evidence type="ECO:0000313" key="13">
    <source>
        <dbReference type="Proteomes" id="UP000324065"/>
    </source>
</evidence>
<keyword evidence="8 9" id="KW-0067">ATP-binding</keyword>
<dbReference type="GO" id="GO:0005524">
    <property type="term" value="F:ATP binding"/>
    <property type="evidence" value="ECO:0007669"/>
    <property type="project" value="UniProtKB-UniRule"/>
</dbReference>
<dbReference type="Pfam" id="PF00764">
    <property type="entry name" value="Arginosuc_synth"/>
    <property type="match status" value="1"/>
</dbReference>
<dbReference type="GO" id="GO:0006526">
    <property type="term" value="P:L-arginine biosynthetic process"/>
    <property type="evidence" value="ECO:0007669"/>
    <property type="project" value="UniProtKB-UniRule"/>
</dbReference>
<comment type="subcellular location">
    <subcellularLocation>
        <location evidence="9">Cytoplasm</location>
    </subcellularLocation>
</comment>
<feature type="binding site" evidence="9">
    <location>
        <position position="124"/>
    </location>
    <ligand>
        <name>ATP</name>
        <dbReference type="ChEBI" id="CHEBI:30616"/>
    </ligand>
</feature>
<proteinExistence type="inferred from homology"/>
<dbReference type="UniPathway" id="UPA00068">
    <property type="reaction ID" value="UER00113"/>
</dbReference>
<feature type="binding site" evidence="9">
    <location>
        <position position="99"/>
    </location>
    <ligand>
        <name>L-citrulline</name>
        <dbReference type="ChEBI" id="CHEBI:57743"/>
    </ligand>
</feature>
<keyword evidence="9" id="KW-0963">Cytoplasm</keyword>
<comment type="subunit">
    <text evidence="2 9">Homotetramer.</text>
</comment>
<dbReference type="PROSITE" id="PS00565">
    <property type="entry name" value="ARGININOSUCCIN_SYN_2"/>
    <property type="match status" value="1"/>
</dbReference>
<dbReference type="Gene3D" id="1.20.5.470">
    <property type="entry name" value="Single helix bin"/>
    <property type="match status" value="1"/>
</dbReference>
<dbReference type="Gene3D" id="3.90.1260.10">
    <property type="entry name" value="Argininosuccinate synthetase, chain A, domain 2"/>
    <property type="match status" value="1"/>
</dbReference>
<dbReference type="RefSeq" id="WP_150062804.1">
    <property type="nucleotide sequence ID" value="NZ_JACHII010000009.1"/>
</dbReference>
<dbReference type="GO" id="GO:0005737">
    <property type="term" value="C:cytoplasm"/>
    <property type="evidence" value="ECO:0007669"/>
    <property type="project" value="UniProtKB-SubCell"/>
</dbReference>
<dbReference type="NCBIfam" id="TIGR00032">
    <property type="entry name" value="argG"/>
    <property type="match status" value="1"/>
</dbReference>
<dbReference type="Pfam" id="PF20979">
    <property type="entry name" value="Arginosuc_syn_C"/>
    <property type="match status" value="1"/>
</dbReference>
<evidence type="ECO:0000259" key="10">
    <source>
        <dbReference type="Pfam" id="PF00764"/>
    </source>
</evidence>
<keyword evidence="4 9" id="KW-0055">Arginine biosynthesis</keyword>
<keyword evidence="13" id="KW-1185">Reference proteome</keyword>
<comment type="similarity">
    <text evidence="9">Belongs to the argininosuccinate synthase family. Type 1 subfamily.</text>
</comment>
<dbReference type="EC" id="6.3.4.5" evidence="3 9"/>
<dbReference type="PANTHER" id="PTHR11587">
    <property type="entry name" value="ARGININOSUCCINATE SYNTHASE"/>
    <property type="match status" value="1"/>
</dbReference>
<feature type="binding site" evidence="9">
    <location>
        <position position="130"/>
    </location>
    <ligand>
        <name>L-citrulline</name>
        <dbReference type="ChEBI" id="CHEBI:57743"/>
    </ligand>
</feature>
<feature type="binding site" evidence="9">
    <location>
        <position position="131"/>
    </location>
    <ligand>
        <name>L-aspartate</name>
        <dbReference type="ChEBI" id="CHEBI:29991"/>
    </ligand>
</feature>
<feature type="binding site" evidence="9">
    <location>
        <position position="43"/>
    </location>
    <ligand>
        <name>ATP</name>
        <dbReference type="ChEBI" id="CHEBI:30616"/>
    </ligand>
</feature>
<keyword evidence="7 9" id="KW-0547">Nucleotide-binding</keyword>
<dbReference type="InterPro" id="IPR048267">
    <property type="entry name" value="Arginosuc_syn_N"/>
</dbReference>
<dbReference type="CDD" id="cd01999">
    <property type="entry name" value="ASS"/>
    <property type="match status" value="1"/>
</dbReference>
<feature type="binding site" evidence="9">
    <location>
        <position position="126"/>
    </location>
    <ligand>
        <name>L-aspartate</name>
        <dbReference type="ChEBI" id="CHEBI:29991"/>
    </ligand>
</feature>
<evidence type="ECO:0000256" key="8">
    <source>
        <dbReference type="ARBA" id="ARBA00022840"/>
    </source>
</evidence>
<evidence type="ECO:0000256" key="4">
    <source>
        <dbReference type="ARBA" id="ARBA00022571"/>
    </source>
</evidence>
<dbReference type="FunFam" id="3.40.50.620:FF:000019">
    <property type="entry name" value="Argininosuccinate synthase"/>
    <property type="match status" value="1"/>
</dbReference>
<feature type="domain" description="Arginosuccinate synthase-like N-terminal" evidence="10">
    <location>
        <begin position="12"/>
        <end position="173"/>
    </location>
</feature>
<dbReference type="InterPro" id="IPR048268">
    <property type="entry name" value="Arginosuc_syn_C"/>
</dbReference>
<feature type="binding site" evidence="9">
    <location>
        <position position="185"/>
    </location>
    <ligand>
        <name>L-citrulline</name>
        <dbReference type="ChEBI" id="CHEBI:57743"/>
    </ligand>
</feature>
<feature type="binding site" evidence="9">
    <location>
        <position position="194"/>
    </location>
    <ligand>
        <name>L-citrulline</name>
        <dbReference type="ChEBI" id="CHEBI:57743"/>
    </ligand>
</feature>
<feature type="binding site" evidence="9">
    <location>
        <position position="130"/>
    </location>
    <ligand>
        <name>L-aspartate</name>
        <dbReference type="ChEBI" id="CHEBI:29991"/>
    </ligand>
</feature>
<dbReference type="SUPFAM" id="SSF69864">
    <property type="entry name" value="Argininosuccinate synthetase, C-terminal domain"/>
    <property type="match status" value="1"/>
</dbReference>